<dbReference type="SUPFAM" id="SSF48150">
    <property type="entry name" value="DNA-glycosylase"/>
    <property type="match status" value="1"/>
</dbReference>
<keyword evidence="1" id="KW-0479">Metal-binding</keyword>
<dbReference type="Gene3D" id="1.10.340.30">
    <property type="entry name" value="Hypothetical protein, domain 2"/>
    <property type="match status" value="1"/>
</dbReference>
<comment type="caution">
    <text evidence="2">The sequence shown here is derived from an EMBL/GenBank/DDBJ whole genome shotgun (WGS) entry which is preliminary data.</text>
</comment>
<dbReference type="AlphaFoldDB" id="A0A3D4S4G8"/>
<dbReference type="InterPro" id="IPR005019">
    <property type="entry name" value="Adenine_glyco"/>
</dbReference>
<protein>
    <submittedName>
        <fullName evidence="2">DNA-3-methyladenine glycosylase I</fullName>
    </submittedName>
</protein>
<dbReference type="PANTHER" id="PTHR30037">
    <property type="entry name" value="DNA-3-METHYLADENINE GLYCOSYLASE 1"/>
    <property type="match status" value="1"/>
</dbReference>
<proteinExistence type="predicted"/>
<feature type="binding site" evidence="1">
    <location>
        <position position="16"/>
    </location>
    <ligand>
        <name>Zn(2+)</name>
        <dbReference type="ChEBI" id="CHEBI:29105"/>
    </ligand>
</feature>
<feature type="binding site" evidence="1">
    <location>
        <position position="4"/>
    </location>
    <ligand>
        <name>Zn(2+)</name>
        <dbReference type="ChEBI" id="CHEBI:29105"/>
    </ligand>
</feature>
<dbReference type="GO" id="GO:0006284">
    <property type="term" value="P:base-excision repair"/>
    <property type="evidence" value="ECO:0007669"/>
    <property type="project" value="InterPro"/>
</dbReference>
<name>A0A3D4S4G8_9ENTE</name>
<reference evidence="2 3" key="1">
    <citation type="journal article" date="2018" name="Nat. Biotechnol.">
        <title>A standardized bacterial taxonomy based on genome phylogeny substantially revises the tree of life.</title>
        <authorList>
            <person name="Parks D.H."/>
            <person name="Chuvochina M."/>
            <person name="Waite D.W."/>
            <person name="Rinke C."/>
            <person name="Skarshewski A."/>
            <person name="Chaumeil P.A."/>
            <person name="Hugenholtz P."/>
        </authorList>
    </citation>
    <scope>NUCLEOTIDE SEQUENCE [LARGE SCALE GENOMIC DNA]</scope>
    <source>
        <strain evidence="2">UBA11306</strain>
    </source>
</reference>
<keyword evidence="1" id="KW-0862">Zinc</keyword>
<gene>
    <name evidence="2" type="ORF">DIW15_03200</name>
</gene>
<dbReference type="InterPro" id="IPR052891">
    <property type="entry name" value="DNA-3mA_glycosylase"/>
</dbReference>
<dbReference type="STRING" id="1121105.GCA_000421665_01660"/>
<evidence type="ECO:0000256" key="1">
    <source>
        <dbReference type="PIRSR" id="PIRSR605019-1"/>
    </source>
</evidence>
<accession>A0A3D4S4G8</accession>
<evidence type="ECO:0000313" key="2">
    <source>
        <dbReference type="EMBL" id="HCS93703.1"/>
    </source>
</evidence>
<feature type="binding site" evidence="1">
    <location>
        <position position="174"/>
    </location>
    <ligand>
        <name>Zn(2+)</name>
        <dbReference type="ChEBI" id="CHEBI:29105"/>
    </ligand>
</feature>
<organism evidence="2 3">
    <name type="scientific">Bavariicoccus seileri</name>
    <dbReference type="NCBI Taxonomy" id="549685"/>
    <lineage>
        <taxon>Bacteria</taxon>
        <taxon>Bacillati</taxon>
        <taxon>Bacillota</taxon>
        <taxon>Bacilli</taxon>
        <taxon>Lactobacillales</taxon>
        <taxon>Enterococcaceae</taxon>
        <taxon>Bavariicoccus</taxon>
    </lineage>
</organism>
<dbReference type="Pfam" id="PF03352">
    <property type="entry name" value="Adenine_glyco"/>
    <property type="match status" value="1"/>
</dbReference>
<dbReference type="Proteomes" id="UP000262195">
    <property type="component" value="Unassembled WGS sequence"/>
</dbReference>
<dbReference type="EMBL" id="DQHO01000019">
    <property type="protein sequence ID" value="HCS93703.1"/>
    <property type="molecule type" value="Genomic_DNA"/>
</dbReference>
<dbReference type="PANTHER" id="PTHR30037:SF4">
    <property type="entry name" value="DNA-3-METHYLADENINE GLYCOSYLASE I"/>
    <property type="match status" value="1"/>
</dbReference>
<dbReference type="GO" id="GO:0008725">
    <property type="term" value="F:DNA-3-methyladenine glycosylase activity"/>
    <property type="evidence" value="ECO:0007669"/>
    <property type="project" value="InterPro"/>
</dbReference>
<dbReference type="InterPro" id="IPR011257">
    <property type="entry name" value="DNA_glycosylase"/>
</dbReference>
<sequence length="181" mass="21054">MGRCSWASSERLKKYHDLEWGVPSHDDNYLFKMLILEGFQAGLSWDIILKKRKAFQEAFEGFDPKVVSRFDDEKVDKLMSNVTLIRNRLKMISAIKNASAFLAIQQEFGSFDRYIWHFTNNTSLDPKIATEEELMAKTPLSEKVSKDLKKRGFKFVGPVIIQSYLEAIGIYNHHLMSCDWH</sequence>
<dbReference type="GO" id="GO:0046872">
    <property type="term" value="F:metal ion binding"/>
    <property type="evidence" value="ECO:0007669"/>
    <property type="project" value="UniProtKB-KW"/>
</dbReference>
<feature type="binding site" evidence="1">
    <location>
        <position position="178"/>
    </location>
    <ligand>
        <name>Zn(2+)</name>
        <dbReference type="ChEBI" id="CHEBI:29105"/>
    </ligand>
</feature>
<evidence type="ECO:0000313" key="3">
    <source>
        <dbReference type="Proteomes" id="UP000262195"/>
    </source>
</evidence>